<dbReference type="FunFam" id="3.30.70.330:FF:000429">
    <property type="entry name" value="Heterogeneous nuclear ribonucleoprotein A1-like 2"/>
    <property type="match status" value="1"/>
</dbReference>
<dbReference type="Pfam" id="PF11627">
    <property type="entry name" value="HnRNPA1_LC"/>
    <property type="match status" value="1"/>
</dbReference>
<dbReference type="Pfam" id="PF00076">
    <property type="entry name" value="RRM_1"/>
    <property type="match status" value="2"/>
</dbReference>
<dbReference type="InterPro" id="IPR000504">
    <property type="entry name" value="RRM_dom"/>
</dbReference>
<dbReference type="FunFam" id="3.30.70.330:FF:000048">
    <property type="entry name" value="Heterogeneous nuclear ribonucleoprotein a1 isoform"/>
    <property type="match status" value="1"/>
</dbReference>
<reference evidence="6" key="1">
    <citation type="submission" date="2025-08" db="UniProtKB">
        <authorList>
            <consortium name="RefSeq"/>
        </authorList>
    </citation>
    <scope>IDENTIFICATION</scope>
</reference>
<keyword evidence="1" id="KW-0677">Repeat</keyword>
<dbReference type="GeneID" id="103114836"/>
<organism evidence="5 6">
    <name type="scientific">Erinaceus europaeus</name>
    <name type="common">Western European hedgehog</name>
    <dbReference type="NCBI Taxonomy" id="9365"/>
    <lineage>
        <taxon>Eukaryota</taxon>
        <taxon>Metazoa</taxon>
        <taxon>Chordata</taxon>
        <taxon>Craniata</taxon>
        <taxon>Vertebrata</taxon>
        <taxon>Euteleostomi</taxon>
        <taxon>Mammalia</taxon>
        <taxon>Eutheria</taxon>
        <taxon>Laurasiatheria</taxon>
        <taxon>Eulipotyphla</taxon>
        <taxon>Erinaceidae</taxon>
        <taxon>Erinaceinae</taxon>
        <taxon>Erinaceus</taxon>
    </lineage>
</organism>
<gene>
    <name evidence="6" type="primary">LOC103114836</name>
</gene>
<dbReference type="InterPro" id="IPR035979">
    <property type="entry name" value="RBD_domain_sf"/>
</dbReference>
<evidence type="ECO:0000259" key="4">
    <source>
        <dbReference type="PROSITE" id="PS50102"/>
    </source>
</evidence>
<dbReference type="InterPro" id="IPR021662">
    <property type="entry name" value="HnRNPA1/A2_C"/>
</dbReference>
<name>A0A1S2ZU76_ERIEU</name>
<dbReference type="GO" id="GO:0000398">
    <property type="term" value="P:mRNA splicing, via spliceosome"/>
    <property type="evidence" value="ECO:0007669"/>
    <property type="project" value="TreeGrafter"/>
</dbReference>
<sequence length="285" mass="31551">MLKSEGSKDPEQLRKLFIGGLSSETTNQSLRSHFEQWGTLTDCVVIKDPNTKYSRGFGFVTYATGEQVDATMNARPHRVDGKLVETKRAVSREDSRHPGAHITVRKIFVSGIKEDIEEHHLKDYFKQYGNIEVIDIMTDPGSGKKRGFAFITFDDHDAVDKIVIRKYHTVNGHTCKAKKYLSKQEIANASSSQRGQRGFGNFWGGSGGDFCANNYLDLGRSLSGQGSNFGGGESYSDLGNYDNRPSDFGPVKGGNVGGRFSYPSGGGGGQYFVKPQNQDGYLWWF</sequence>
<evidence type="ECO:0000256" key="2">
    <source>
        <dbReference type="ARBA" id="ARBA00022884"/>
    </source>
</evidence>
<dbReference type="GO" id="GO:0003730">
    <property type="term" value="F:mRNA 3'-UTR binding"/>
    <property type="evidence" value="ECO:0007669"/>
    <property type="project" value="TreeGrafter"/>
</dbReference>
<protein>
    <submittedName>
        <fullName evidence="6">Heterogeneous nuclear ribonucleoprotein A1-like</fullName>
    </submittedName>
</protein>
<feature type="domain" description="RRM" evidence="4">
    <location>
        <begin position="14"/>
        <end position="97"/>
    </location>
</feature>
<dbReference type="OrthoDB" id="1875751at2759"/>
<dbReference type="AlphaFoldDB" id="A0A1S2ZU76"/>
<dbReference type="PROSITE" id="PS50102">
    <property type="entry name" value="RRM"/>
    <property type="match status" value="2"/>
</dbReference>
<dbReference type="InParanoid" id="A0A1S2ZU76"/>
<keyword evidence="5" id="KW-1185">Reference proteome</keyword>
<evidence type="ECO:0000313" key="5">
    <source>
        <dbReference type="Proteomes" id="UP001652624"/>
    </source>
</evidence>
<dbReference type="SMART" id="SM00360">
    <property type="entry name" value="RRM"/>
    <property type="match status" value="2"/>
</dbReference>
<evidence type="ECO:0000313" key="6">
    <source>
        <dbReference type="RefSeq" id="XP_007524623.1"/>
    </source>
</evidence>
<accession>A0A1S2ZU76</accession>
<feature type="domain" description="RRM" evidence="4">
    <location>
        <begin position="105"/>
        <end position="172"/>
    </location>
</feature>
<dbReference type="Gene3D" id="3.30.70.330">
    <property type="match status" value="2"/>
</dbReference>
<dbReference type="GO" id="GO:0071013">
    <property type="term" value="C:catalytic step 2 spliceosome"/>
    <property type="evidence" value="ECO:0007669"/>
    <property type="project" value="TreeGrafter"/>
</dbReference>
<dbReference type="eggNOG" id="KOG4205">
    <property type="taxonomic scope" value="Eukaryota"/>
</dbReference>
<dbReference type="Proteomes" id="UP001652624">
    <property type="component" value="Chromosome 14"/>
</dbReference>
<evidence type="ECO:0000256" key="1">
    <source>
        <dbReference type="ARBA" id="ARBA00022737"/>
    </source>
</evidence>
<dbReference type="InterPro" id="IPR012677">
    <property type="entry name" value="Nucleotide-bd_a/b_plait_sf"/>
</dbReference>
<proteinExistence type="predicted"/>
<dbReference type="PANTHER" id="PTHR48026">
    <property type="entry name" value="HOMOLOGOUS TO DROSOPHILA SQD (SQUID) PROTEIN"/>
    <property type="match status" value="1"/>
</dbReference>
<keyword evidence="2 3" id="KW-0694">RNA-binding</keyword>
<dbReference type="SUPFAM" id="SSF54928">
    <property type="entry name" value="RNA-binding domain, RBD"/>
    <property type="match status" value="2"/>
</dbReference>
<evidence type="ECO:0000256" key="3">
    <source>
        <dbReference type="PROSITE-ProRule" id="PRU00176"/>
    </source>
</evidence>
<dbReference type="RefSeq" id="XP_007524623.1">
    <property type="nucleotide sequence ID" value="XM_007524561.1"/>
</dbReference>
<dbReference type="PANTHER" id="PTHR48026:SF2">
    <property type="entry name" value="HETEROGENEOUS NUCLEAR RIBONUCLEOPROTEIN A1-RELATED"/>
    <property type="match status" value="1"/>
</dbReference>